<name>A0A8S9LVG0_BRACR</name>
<feature type="region of interest" description="Disordered" evidence="1">
    <location>
        <begin position="1"/>
        <end position="32"/>
    </location>
</feature>
<evidence type="ECO:0000313" key="2">
    <source>
        <dbReference type="EMBL" id="KAF2609781.1"/>
    </source>
</evidence>
<feature type="compositionally biased region" description="Basic and acidic residues" evidence="1">
    <location>
        <begin position="1"/>
        <end position="12"/>
    </location>
</feature>
<comment type="caution">
    <text evidence="2">The sequence shown here is derived from an EMBL/GenBank/DDBJ whole genome shotgun (WGS) entry which is preliminary data.</text>
</comment>
<organism evidence="2">
    <name type="scientific">Brassica cretica</name>
    <name type="common">Mustard</name>
    <dbReference type="NCBI Taxonomy" id="69181"/>
    <lineage>
        <taxon>Eukaryota</taxon>
        <taxon>Viridiplantae</taxon>
        <taxon>Streptophyta</taxon>
        <taxon>Embryophyta</taxon>
        <taxon>Tracheophyta</taxon>
        <taxon>Spermatophyta</taxon>
        <taxon>Magnoliopsida</taxon>
        <taxon>eudicotyledons</taxon>
        <taxon>Gunneridae</taxon>
        <taxon>Pentapetalae</taxon>
        <taxon>rosids</taxon>
        <taxon>malvids</taxon>
        <taxon>Brassicales</taxon>
        <taxon>Brassicaceae</taxon>
        <taxon>Brassiceae</taxon>
        <taxon>Brassica</taxon>
    </lineage>
</organism>
<evidence type="ECO:0000256" key="1">
    <source>
        <dbReference type="SAM" id="MobiDB-lite"/>
    </source>
</evidence>
<gene>
    <name evidence="2" type="ORF">F2Q70_00012374</name>
</gene>
<accession>A0A8S9LVG0</accession>
<reference evidence="2" key="1">
    <citation type="submission" date="2019-12" db="EMBL/GenBank/DDBJ databases">
        <title>Genome sequencing and annotation of Brassica cretica.</title>
        <authorList>
            <person name="Studholme D.J."/>
            <person name="Sarris P.F."/>
        </authorList>
    </citation>
    <scope>NUCLEOTIDE SEQUENCE</scope>
    <source>
        <strain evidence="2">PFS-102/07</strain>
        <tissue evidence="2">Leaf</tissue>
    </source>
</reference>
<protein>
    <submittedName>
        <fullName evidence="2">Uncharacterized protein</fullName>
    </submittedName>
</protein>
<feature type="compositionally biased region" description="Low complexity" evidence="1">
    <location>
        <begin position="19"/>
        <end position="32"/>
    </location>
</feature>
<sequence length="144" mass="16143">MNKDDSRDELSKANRRRAATSSSRSGRSLQASRATWRGRCETSIWIALRERPRCVAPVTSLRVMETRATSLCRSGHVAPGDGDASDLAVSLRSSRSERMSQRLHGVAPVRSLPCTARPMITFITYFELQMHPNVSKNSMWYSNT</sequence>
<dbReference type="AlphaFoldDB" id="A0A8S9LVG0"/>
<dbReference type="EMBL" id="QGKY02000089">
    <property type="protein sequence ID" value="KAF2609781.1"/>
    <property type="molecule type" value="Genomic_DNA"/>
</dbReference>
<proteinExistence type="predicted"/>